<accession>A0A1X7VX37</accession>
<evidence type="ECO:0008006" key="3">
    <source>
        <dbReference type="Google" id="ProtNLM"/>
    </source>
</evidence>
<name>A0A1X7VX37_AMPQE</name>
<dbReference type="STRING" id="400682.A0A1X7VX37"/>
<dbReference type="InParanoid" id="A0A1X7VX37"/>
<protein>
    <recommendedName>
        <fullName evidence="3">EF-hand domain-containing protein</fullName>
    </recommendedName>
</protein>
<reference evidence="2" key="1">
    <citation type="submission" date="2017-05" db="UniProtKB">
        <authorList>
            <consortium name="EnsemblMetazoa"/>
        </authorList>
    </citation>
    <scope>IDENTIFICATION</scope>
</reference>
<sequence length="112" mass="12286">MILRHASLSEQKKKQMVGPKPNPGGNFGDVKFFNHLMGCFSDIDTALSMCSAAGISITPDDGKLSRKEFVHALKSRNLRGLQKSRELGLAKLMNSVVACKAVKDKLEKRIEA</sequence>
<organism evidence="2">
    <name type="scientific">Amphimedon queenslandica</name>
    <name type="common">Sponge</name>
    <dbReference type="NCBI Taxonomy" id="400682"/>
    <lineage>
        <taxon>Eukaryota</taxon>
        <taxon>Metazoa</taxon>
        <taxon>Porifera</taxon>
        <taxon>Demospongiae</taxon>
        <taxon>Heteroscleromorpha</taxon>
        <taxon>Haplosclerida</taxon>
        <taxon>Niphatidae</taxon>
        <taxon>Amphimedon</taxon>
    </lineage>
</organism>
<dbReference type="EnsemblMetazoa" id="Aqu2.1.44703_001">
    <property type="protein sequence ID" value="Aqu2.1.44703_001"/>
    <property type="gene ID" value="Aqu2.1.44703"/>
</dbReference>
<dbReference type="OrthoDB" id="10056860at2759"/>
<proteinExistence type="predicted"/>
<evidence type="ECO:0000313" key="2">
    <source>
        <dbReference type="EnsemblMetazoa" id="Aqu2.1.44703_001"/>
    </source>
</evidence>
<dbReference type="AlphaFoldDB" id="A0A1X7VX37"/>
<evidence type="ECO:0000256" key="1">
    <source>
        <dbReference type="SAM" id="MobiDB-lite"/>
    </source>
</evidence>
<feature type="region of interest" description="Disordered" evidence="1">
    <location>
        <begin position="1"/>
        <end position="23"/>
    </location>
</feature>